<dbReference type="AlphaFoldDB" id="A0A7Z7N6V1"/>
<dbReference type="CDD" id="cd01427">
    <property type="entry name" value="HAD_like"/>
    <property type="match status" value="1"/>
</dbReference>
<dbReference type="InterPro" id="IPR023214">
    <property type="entry name" value="HAD_sf"/>
</dbReference>
<evidence type="ECO:0000256" key="1">
    <source>
        <dbReference type="SAM" id="MobiDB-lite"/>
    </source>
</evidence>
<reference evidence="2 3" key="1">
    <citation type="submission" date="2017-09" db="EMBL/GenBank/DDBJ databases">
        <authorList>
            <person name="Varghese N."/>
            <person name="Submissions S."/>
        </authorList>
    </citation>
    <scope>NUCLEOTIDE SEQUENCE [LARGE SCALE GENOMIC DNA]</scope>
    <source>
        <strain evidence="2 3">OK806</strain>
    </source>
</reference>
<feature type="region of interest" description="Disordered" evidence="1">
    <location>
        <begin position="53"/>
        <end position="73"/>
    </location>
</feature>
<dbReference type="OrthoDB" id="9799365at2"/>
<feature type="region of interest" description="Disordered" evidence="1">
    <location>
        <begin position="1"/>
        <end position="24"/>
    </location>
</feature>
<dbReference type="Gene3D" id="3.40.50.1000">
    <property type="entry name" value="HAD superfamily/HAD-like"/>
    <property type="match status" value="1"/>
</dbReference>
<dbReference type="RefSeq" id="WP_062632173.1">
    <property type="nucleotide sequence ID" value="NZ_FCOG02000002.1"/>
</dbReference>
<evidence type="ECO:0000313" key="2">
    <source>
        <dbReference type="EMBL" id="SOE88439.1"/>
    </source>
</evidence>
<dbReference type="Proteomes" id="UP000219522">
    <property type="component" value="Unassembled WGS sequence"/>
</dbReference>
<dbReference type="PANTHER" id="PTHR43344">
    <property type="entry name" value="PHOSPHOSERINE PHOSPHATASE"/>
    <property type="match status" value="1"/>
</dbReference>
<sequence length="375" mass="41381">MQSLSRRTAPGYVSVNASGSRPDRSFGNAVSRVSACIVAALFALTLAGCAGQNRNAASPDASPESARSAETALPSWRDGPAKRAIVKFVGDVTREGTMTYVEPAQRIAVFDNDGTLWTEQPIYVQFAFLLDQVKAAAPAHPEWKSNPAFKALMARDQAALAAQQKQLMQLVAVANSGMSVDAYDQTIRAWLAKARHPKFNRPYTELVYQPQVELLAYLRANGFKTYIVSGGTIEFMRPWVEKAYGVPPEQVIGSSQLVKYELRDGKPTLTRQPKLDFVDDGPGKPVGIYRYIGRRPILAFGNSDGDQQMLQYTAANTDPHLALLVHHDDAEREFAYDRQSKIGRLDKAWDEAVTDGWVVVSMKNDWNTIFPGPAR</sequence>
<name>A0A7Z7N6V1_9BURK</name>
<proteinExistence type="predicted"/>
<accession>A0A7Z7N6V1</accession>
<keyword evidence="3" id="KW-1185">Reference proteome</keyword>
<evidence type="ECO:0000313" key="3">
    <source>
        <dbReference type="Proteomes" id="UP000219522"/>
    </source>
</evidence>
<dbReference type="InterPro" id="IPR050582">
    <property type="entry name" value="HAD-like_SerB"/>
</dbReference>
<comment type="caution">
    <text evidence="2">The sequence shown here is derived from an EMBL/GenBank/DDBJ whole genome shotgun (WGS) entry which is preliminary data.</text>
</comment>
<dbReference type="EMBL" id="OCSU01000003">
    <property type="protein sequence ID" value="SOE88439.1"/>
    <property type="molecule type" value="Genomic_DNA"/>
</dbReference>
<dbReference type="SUPFAM" id="SSF56784">
    <property type="entry name" value="HAD-like"/>
    <property type="match status" value="1"/>
</dbReference>
<organism evidence="2 3">
    <name type="scientific">Caballeronia arationis</name>
    <dbReference type="NCBI Taxonomy" id="1777142"/>
    <lineage>
        <taxon>Bacteria</taxon>
        <taxon>Pseudomonadati</taxon>
        <taxon>Pseudomonadota</taxon>
        <taxon>Betaproteobacteria</taxon>
        <taxon>Burkholderiales</taxon>
        <taxon>Burkholderiaceae</taxon>
        <taxon>Caballeronia</taxon>
    </lineage>
</organism>
<dbReference type="Pfam" id="PF12710">
    <property type="entry name" value="HAD"/>
    <property type="match status" value="1"/>
</dbReference>
<dbReference type="InterPro" id="IPR036412">
    <property type="entry name" value="HAD-like_sf"/>
</dbReference>
<protein>
    <submittedName>
        <fullName evidence="2">Phosphoserine phosphatase</fullName>
    </submittedName>
</protein>
<gene>
    <name evidence="2" type="ORF">SAMN05446927_7051</name>
</gene>